<name>A0A392UMY0_9FABA</name>
<evidence type="ECO:0000313" key="2">
    <source>
        <dbReference type="Proteomes" id="UP000265520"/>
    </source>
</evidence>
<dbReference type="AlphaFoldDB" id="A0A392UMY0"/>
<feature type="non-terminal residue" evidence="1">
    <location>
        <position position="29"/>
    </location>
</feature>
<keyword evidence="2" id="KW-1185">Reference proteome</keyword>
<reference evidence="1 2" key="1">
    <citation type="journal article" date="2018" name="Front. Plant Sci.">
        <title>Red Clover (Trifolium pratense) and Zigzag Clover (T. medium) - A Picture of Genomic Similarities and Differences.</title>
        <authorList>
            <person name="Dluhosova J."/>
            <person name="Istvanek J."/>
            <person name="Nedelnik J."/>
            <person name="Repkova J."/>
        </authorList>
    </citation>
    <scope>NUCLEOTIDE SEQUENCE [LARGE SCALE GENOMIC DNA]</scope>
    <source>
        <strain evidence="2">cv. 10/8</strain>
        <tissue evidence="1">Leaf</tissue>
    </source>
</reference>
<sequence length="29" mass="3261">MRCAPDEAALRPVCVVLWRFTFGQLRGAP</sequence>
<dbReference type="EMBL" id="LXQA010856347">
    <property type="protein sequence ID" value="MCI74238.1"/>
    <property type="molecule type" value="Genomic_DNA"/>
</dbReference>
<protein>
    <submittedName>
        <fullName evidence="1">Uncharacterized protein</fullName>
    </submittedName>
</protein>
<organism evidence="1 2">
    <name type="scientific">Trifolium medium</name>
    <dbReference type="NCBI Taxonomy" id="97028"/>
    <lineage>
        <taxon>Eukaryota</taxon>
        <taxon>Viridiplantae</taxon>
        <taxon>Streptophyta</taxon>
        <taxon>Embryophyta</taxon>
        <taxon>Tracheophyta</taxon>
        <taxon>Spermatophyta</taxon>
        <taxon>Magnoliopsida</taxon>
        <taxon>eudicotyledons</taxon>
        <taxon>Gunneridae</taxon>
        <taxon>Pentapetalae</taxon>
        <taxon>rosids</taxon>
        <taxon>fabids</taxon>
        <taxon>Fabales</taxon>
        <taxon>Fabaceae</taxon>
        <taxon>Papilionoideae</taxon>
        <taxon>50 kb inversion clade</taxon>
        <taxon>NPAAA clade</taxon>
        <taxon>Hologalegina</taxon>
        <taxon>IRL clade</taxon>
        <taxon>Trifolieae</taxon>
        <taxon>Trifolium</taxon>
    </lineage>
</organism>
<dbReference type="Proteomes" id="UP000265520">
    <property type="component" value="Unassembled WGS sequence"/>
</dbReference>
<accession>A0A392UMY0</accession>
<proteinExistence type="predicted"/>
<comment type="caution">
    <text evidence="1">The sequence shown here is derived from an EMBL/GenBank/DDBJ whole genome shotgun (WGS) entry which is preliminary data.</text>
</comment>
<evidence type="ECO:0000313" key="1">
    <source>
        <dbReference type="EMBL" id="MCI74238.1"/>
    </source>
</evidence>